<keyword evidence="8" id="KW-1185">Reference proteome</keyword>
<sequence>MKLENKIVILGCGPGSPEYVLPVVRQKLFSLEVIVGSKRLLNLFPEFKGEKYESVSIKETLYFLDKARMHRLCGVLISGSPLYFSLASLIVNKFGQEACEIIPGISAADIGLAKLGLVGKRVHYFSVHGRRPDFGFDSLNNWEVVVIFLGKDWDWLEEVNVFSVSNFTWFFLENLTLPSERILKIKEDKLPQILNPSLLIGIREPL</sequence>
<evidence type="ECO:0000256" key="1">
    <source>
        <dbReference type="ARBA" id="ARBA00004953"/>
    </source>
</evidence>
<evidence type="ECO:0000313" key="8">
    <source>
        <dbReference type="Proteomes" id="UP000199602"/>
    </source>
</evidence>
<keyword evidence="2" id="KW-0169">Cobalamin biosynthesis</keyword>
<evidence type="ECO:0000313" key="7">
    <source>
        <dbReference type="EMBL" id="SDN46254.1"/>
    </source>
</evidence>
<organism evidence="7 8">
    <name type="scientific">Desulfonauticus submarinus</name>
    <dbReference type="NCBI Taxonomy" id="206665"/>
    <lineage>
        <taxon>Bacteria</taxon>
        <taxon>Pseudomonadati</taxon>
        <taxon>Thermodesulfobacteriota</taxon>
        <taxon>Desulfovibrionia</taxon>
        <taxon>Desulfovibrionales</taxon>
        <taxon>Desulfonauticaceae</taxon>
        <taxon>Desulfonauticus</taxon>
    </lineage>
</organism>
<dbReference type="InterPro" id="IPR035996">
    <property type="entry name" value="4pyrrol_Methylase_sf"/>
</dbReference>
<keyword evidence="5" id="KW-0949">S-adenosyl-L-methionine</keyword>
<dbReference type="GO" id="GO:0032259">
    <property type="term" value="P:methylation"/>
    <property type="evidence" value="ECO:0007669"/>
    <property type="project" value="UniProtKB-KW"/>
</dbReference>
<dbReference type="OrthoDB" id="9780707at2"/>
<dbReference type="InterPro" id="IPR012818">
    <property type="entry name" value="CbiE"/>
</dbReference>
<dbReference type="RefSeq" id="WP_092063434.1">
    <property type="nucleotide sequence ID" value="NZ_FNIN01000002.1"/>
</dbReference>
<dbReference type="Pfam" id="PF00590">
    <property type="entry name" value="TP_methylase"/>
    <property type="match status" value="1"/>
</dbReference>
<dbReference type="GO" id="GO:0008276">
    <property type="term" value="F:protein methyltransferase activity"/>
    <property type="evidence" value="ECO:0007669"/>
    <property type="project" value="InterPro"/>
</dbReference>
<dbReference type="GO" id="GO:0009236">
    <property type="term" value="P:cobalamin biosynthetic process"/>
    <property type="evidence" value="ECO:0007669"/>
    <property type="project" value="UniProtKB-UniPathway"/>
</dbReference>
<evidence type="ECO:0000256" key="5">
    <source>
        <dbReference type="ARBA" id="ARBA00022691"/>
    </source>
</evidence>
<dbReference type="EMBL" id="FNIN01000002">
    <property type="protein sequence ID" value="SDN46254.1"/>
    <property type="molecule type" value="Genomic_DNA"/>
</dbReference>
<evidence type="ECO:0000259" key="6">
    <source>
        <dbReference type="Pfam" id="PF00590"/>
    </source>
</evidence>
<keyword evidence="4 7" id="KW-0808">Transferase</keyword>
<dbReference type="Proteomes" id="UP000199602">
    <property type="component" value="Unassembled WGS sequence"/>
</dbReference>
<dbReference type="CDD" id="cd11644">
    <property type="entry name" value="Precorrin-6Y-MT"/>
    <property type="match status" value="1"/>
</dbReference>
<dbReference type="STRING" id="206665.SAMN04488516_102208"/>
<dbReference type="SUPFAM" id="SSF53790">
    <property type="entry name" value="Tetrapyrrole methylase"/>
    <property type="match status" value="1"/>
</dbReference>
<reference evidence="7 8" key="1">
    <citation type="submission" date="2016-10" db="EMBL/GenBank/DDBJ databases">
        <authorList>
            <person name="de Groot N.N."/>
        </authorList>
    </citation>
    <scope>NUCLEOTIDE SEQUENCE [LARGE SCALE GENOMIC DNA]</scope>
    <source>
        <strain evidence="7 8">DSM 15269</strain>
    </source>
</reference>
<dbReference type="Gene3D" id="3.30.950.10">
    <property type="entry name" value="Methyltransferase, Cobalt-precorrin-4 Transmethylase, Domain 2"/>
    <property type="match status" value="1"/>
</dbReference>
<comment type="pathway">
    <text evidence="1">Cofactor biosynthesis; adenosylcobalamin biosynthesis.</text>
</comment>
<evidence type="ECO:0000256" key="3">
    <source>
        <dbReference type="ARBA" id="ARBA00022603"/>
    </source>
</evidence>
<dbReference type="PANTHER" id="PTHR43182:SF1">
    <property type="entry name" value="COBALT-PRECORRIN-7 C(5)-METHYLTRANSFERASE"/>
    <property type="match status" value="1"/>
</dbReference>
<name>A0A1H0BKS3_9BACT</name>
<proteinExistence type="predicted"/>
<dbReference type="Gene3D" id="3.40.1010.10">
    <property type="entry name" value="Cobalt-precorrin-4 Transmethylase, Domain 1"/>
    <property type="match status" value="1"/>
</dbReference>
<dbReference type="InterPro" id="IPR014777">
    <property type="entry name" value="4pyrrole_Mease_sub1"/>
</dbReference>
<evidence type="ECO:0000256" key="2">
    <source>
        <dbReference type="ARBA" id="ARBA00022573"/>
    </source>
</evidence>
<dbReference type="UniPathway" id="UPA00148"/>
<gene>
    <name evidence="7" type="ORF">SAMN04488516_102208</name>
</gene>
<feature type="domain" description="Tetrapyrrole methylase" evidence="6">
    <location>
        <begin position="6"/>
        <end position="188"/>
    </location>
</feature>
<evidence type="ECO:0000256" key="4">
    <source>
        <dbReference type="ARBA" id="ARBA00022679"/>
    </source>
</evidence>
<accession>A0A1H0BKS3</accession>
<dbReference type="AlphaFoldDB" id="A0A1H0BKS3"/>
<keyword evidence="3 7" id="KW-0489">Methyltransferase</keyword>
<dbReference type="PANTHER" id="PTHR43182">
    <property type="entry name" value="COBALT-PRECORRIN-6B C(15)-METHYLTRANSFERASE (DECARBOXYLATING)"/>
    <property type="match status" value="1"/>
</dbReference>
<dbReference type="InterPro" id="IPR014776">
    <property type="entry name" value="4pyrrole_Mease_sub2"/>
</dbReference>
<dbReference type="InterPro" id="IPR000878">
    <property type="entry name" value="4pyrrol_Mease"/>
</dbReference>
<dbReference type="InterPro" id="IPR050714">
    <property type="entry name" value="Cobalamin_biosynth_MTase"/>
</dbReference>
<protein>
    <submittedName>
        <fullName evidence="7">Precorrin-6Y C5,15-methyltransferase (Decarboxylating)</fullName>
    </submittedName>
</protein>